<evidence type="ECO:0000256" key="2">
    <source>
        <dbReference type="ARBA" id="ARBA00022737"/>
    </source>
</evidence>
<feature type="compositionally biased region" description="Low complexity" evidence="3">
    <location>
        <begin position="11"/>
        <end position="22"/>
    </location>
</feature>
<gene>
    <name evidence="5" type="ORF">DILT_LOCUS11930</name>
</gene>
<proteinExistence type="predicted"/>
<sequence length="135" mass="14213">MKNTVEDFPMADSASSTRTTASTVTADSEGQFCQPVVNAGGINFVCIGGNSSPSSCGVGDRNGSPSSLGSGKLTDVTLRVENVKIPCHRIVLTGASPYFRAMFTSGMKEEGVPEISLHYITPLALHRLVHFAYTG</sequence>
<keyword evidence="1" id="KW-0880">Kelch repeat</keyword>
<dbReference type="PROSITE" id="PS50097">
    <property type="entry name" value="BTB"/>
    <property type="match status" value="1"/>
</dbReference>
<evidence type="ECO:0000256" key="1">
    <source>
        <dbReference type="ARBA" id="ARBA00022441"/>
    </source>
</evidence>
<dbReference type="AlphaFoldDB" id="A0A3P7P6V1"/>
<feature type="region of interest" description="Disordered" evidence="3">
    <location>
        <begin position="1"/>
        <end position="22"/>
    </location>
</feature>
<keyword evidence="6" id="KW-1185">Reference proteome</keyword>
<evidence type="ECO:0000313" key="5">
    <source>
        <dbReference type="EMBL" id="VDN16099.1"/>
    </source>
</evidence>
<dbReference type="Proteomes" id="UP000281553">
    <property type="component" value="Unassembled WGS sequence"/>
</dbReference>
<keyword evidence="2" id="KW-0677">Repeat</keyword>
<evidence type="ECO:0000259" key="4">
    <source>
        <dbReference type="PROSITE" id="PS50097"/>
    </source>
</evidence>
<dbReference type="SUPFAM" id="SSF54695">
    <property type="entry name" value="POZ domain"/>
    <property type="match status" value="1"/>
</dbReference>
<organism evidence="5 6">
    <name type="scientific">Dibothriocephalus latus</name>
    <name type="common">Fish tapeworm</name>
    <name type="synonym">Diphyllobothrium latum</name>
    <dbReference type="NCBI Taxonomy" id="60516"/>
    <lineage>
        <taxon>Eukaryota</taxon>
        <taxon>Metazoa</taxon>
        <taxon>Spiralia</taxon>
        <taxon>Lophotrochozoa</taxon>
        <taxon>Platyhelminthes</taxon>
        <taxon>Cestoda</taxon>
        <taxon>Eucestoda</taxon>
        <taxon>Diphyllobothriidea</taxon>
        <taxon>Diphyllobothriidae</taxon>
        <taxon>Dibothriocephalus</taxon>
    </lineage>
</organism>
<name>A0A3P7P6V1_DIBLA</name>
<dbReference type="PANTHER" id="PTHR24412:SF497">
    <property type="entry name" value="KELCH-LIKE PROTEIN 18"/>
    <property type="match status" value="1"/>
</dbReference>
<dbReference type="OrthoDB" id="45365at2759"/>
<dbReference type="PANTHER" id="PTHR24412">
    <property type="entry name" value="KELCH PROTEIN"/>
    <property type="match status" value="1"/>
</dbReference>
<dbReference type="InterPro" id="IPR011333">
    <property type="entry name" value="SKP1/BTB/POZ_sf"/>
</dbReference>
<dbReference type="Gene3D" id="3.30.710.10">
    <property type="entry name" value="Potassium Channel Kv1.1, Chain A"/>
    <property type="match status" value="1"/>
</dbReference>
<reference evidence="5 6" key="1">
    <citation type="submission" date="2018-11" db="EMBL/GenBank/DDBJ databases">
        <authorList>
            <consortium name="Pathogen Informatics"/>
        </authorList>
    </citation>
    <scope>NUCLEOTIDE SEQUENCE [LARGE SCALE GENOMIC DNA]</scope>
</reference>
<evidence type="ECO:0000313" key="6">
    <source>
        <dbReference type="Proteomes" id="UP000281553"/>
    </source>
</evidence>
<feature type="domain" description="BTB" evidence="4">
    <location>
        <begin position="74"/>
        <end position="135"/>
    </location>
</feature>
<feature type="non-terminal residue" evidence="5">
    <location>
        <position position="135"/>
    </location>
</feature>
<accession>A0A3P7P6V1</accession>
<evidence type="ECO:0000256" key="3">
    <source>
        <dbReference type="SAM" id="MobiDB-lite"/>
    </source>
</evidence>
<dbReference type="Pfam" id="PF00651">
    <property type="entry name" value="BTB"/>
    <property type="match status" value="1"/>
</dbReference>
<dbReference type="CDD" id="cd18186">
    <property type="entry name" value="BTB_POZ_ZBTB_KLHL-like"/>
    <property type="match status" value="1"/>
</dbReference>
<dbReference type="InterPro" id="IPR000210">
    <property type="entry name" value="BTB/POZ_dom"/>
</dbReference>
<dbReference type="EMBL" id="UYRU01064650">
    <property type="protein sequence ID" value="VDN16099.1"/>
    <property type="molecule type" value="Genomic_DNA"/>
</dbReference>
<protein>
    <recommendedName>
        <fullName evidence="4">BTB domain-containing protein</fullName>
    </recommendedName>
</protein>